<gene>
    <name evidence="1" type="ORF">C7H73_04795</name>
</gene>
<dbReference type="EMBL" id="CP027792">
    <property type="protein sequence ID" value="AVP57043.1"/>
    <property type="molecule type" value="Genomic_DNA"/>
</dbReference>
<reference evidence="2" key="1">
    <citation type="submission" date="2018-03" db="EMBL/GenBank/DDBJ databases">
        <title>Genome sequencing of Melaminivora sp. strain SC2-7.</title>
        <authorList>
            <person name="Kim S.-J."/>
            <person name="Heo J."/>
            <person name="Ahn J.-H."/>
            <person name="Kwon S.-W."/>
        </authorList>
    </citation>
    <scope>NUCLEOTIDE SEQUENCE [LARGE SCALE GENOMIC DNA]</scope>
    <source>
        <strain evidence="2">SC2-7</strain>
    </source>
</reference>
<organism evidence="1 2">
    <name type="scientific">Pulveribacter suum</name>
    <dbReference type="NCBI Taxonomy" id="2116657"/>
    <lineage>
        <taxon>Bacteria</taxon>
        <taxon>Pseudomonadati</taxon>
        <taxon>Pseudomonadota</taxon>
        <taxon>Betaproteobacteria</taxon>
        <taxon>Burkholderiales</taxon>
        <taxon>Comamonadaceae</taxon>
        <taxon>Pulveribacter</taxon>
    </lineage>
</organism>
<dbReference type="Proteomes" id="UP000241829">
    <property type="component" value="Chromosome"/>
</dbReference>
<evidence type="ECO:0000313" key="1">
    <source>
        <dbReference type="EMBL" id="AVP57043.1"/>
    </source>
</evidence>
<dbReference type="KEGG" id="melm:C7H73_04795"/>
<keyword evidence="2" id="KW-1185">Reference proteome</keyword>
<name>A0A2P1NJ25_9BURK</name>
<sequence length="89" mass="9668">MRGVPAQLAGALLQRTELQRSTLVRLPGQVVLPALLATARESVARALALLEREQALARRARWQCEIERAQLSAWAKGARTKRTSAPAAA</sequence>
<dbReference type="RefSeq" id="WP_106845600.1">
    <property type="nucleotide sequence ID" value="NZ_CP027792.1"/>
</dbReference>
<proteinExistence type="predicted"/>
<accession>A0A2P1NJ25</accession>
<protein>
    <submittedName>
        <fullName evidence="1">Uncharacterized protein</fullName>
    </submittedName>
</protein>
<evidence type="ECO:0000313" key="2">
    <source>
        <dbReference type="Proteomes" id="UP000241829"/>
    </source>
</evidence>
<dbReference type="AlphaFoldDB" id="A0A2P1NJ25"/>